<evidence type="ECO:0000259" key="2">
    <source>
        <dbReference type="PROSITE" id="PS50011"/>
    </source>
</evidence>
<evidence type="ECO:0000256" key="1">
    <source>
        <dbReference type="SAM" id="MobiDB-lite"/>
    </source>
</evidence>
<dbReference type="InterPro" id="IPR011009">
    <property type="entry name" value="Kinase-like_dom_sf"/>
</dbReference>
<dbReference type="GO" id="GO:0004674">
    <property type="term" value="F:protein serine/threonine kinase activity"/>
    <property type="evidence" value="ECO:0007669"/>
    <property type="project" value="TreeGrafter"/>
</dbReference>
<sequence length="792" mass="90967">MSISNSKKELKLLQYASKNRLIKTFDYNTFEDIKLIANRAFGQVERAYAKNLQKNVALKSFHEINKNIEFSENFLRECINNNAINNHDNIVKFLGVSTDHLKEKHYFIFQYAEDGDLRTYLRMNFNKLNWKTKINMAKDITKGLRYIHQANIVHRDLHSKNILVHEGKLMISDLGLSKSLDTDSRFEEGGMYAYTDPKYLKNMKTYKRNKPSDIYSLGVLFWEISSGKPPFKNIPSLEIYKEVTSGSGEKPVQGTPVDYINIYSNAWKDDPNQRPTIEDIHNSLENIKLEILYDHSNENNQSKVSINSISMDNYRDRVSISSTSVSLKDNKSLISNNTISINNYSAHNNYNENNQSQISINNNISMDNYRDSVSILSTSERIRMEYDSNGNDSDSTKGGETNDHILISSQVNANISDVNSPHAFQNFKISASLWAKVDPLPNKRNDLKFSINVGDCRAGPMLSDNWPLLRKLGIGYFLDSVEIWITPISKTSISDKFLYILKDKDPPNLNKDIDITKTKVHENNHGIESSISGINVDCGIRNKQYFTSTTKEWELLDDGCGKNVLGWRYQYIANSLFKDLNHRRNFAPGEHYCHITSEVMSGFRITITQVLRCEITEGWRKYKLNTRSKLKKLCPKMAHTLEISFNSLENFDENFANLKNSENSEKLRGDFLNVTFAKNATPQIEDSKNFHIGNIEIRRSFRNLDQQNIPKVPFISASEPENKNFANLKNSEKHQHDIPKLPSISADQPKIGELSNTDIKSSVNENKLKSVSKHNYDIEHEVHEITEIPPNY</sequence>
<feature type="region of interest" description="Disordered" evidence="1">
    <location>
        <begin position="731"/>
        <end position="758"/>
    </location>
</feature>
<dbReference type="GO" id="GO:0005524">
    <property type="term" value="F:ATP binding"/>
    <property type="evidence" value="ECO:0007669"/>
    <property type="project" value="InterPro"/>
</dbReference>
<dbReference type="InterPro" id="IPR051681">
    <property type="entry name" value="Ser/Thr_Kinases-Pseudokinases"/>
</dbReference>
<reference evidence="3 4" key="1">
    <citation type="submission" date="2018-08" db="EMBL/GenBank/DDBJ databases">
        <title>Genome and evolution of the arbuscular mycorrhizal fungus Diversispora epigaea (formerly Glomus versiforme) and its bacterial endosymbionts.</title>
        <authorList>
            <person name="Sun X."/>
            <person name="Fei Z."/>
            <person name="Harrison M."/>
        </authorList>
    </citation>
    <scope>NUCLEOTIDE SEQUENCE [LARGE SCALE GENOMIC DNA]</scope>
    <source>
        <strain evidence="3 4">IT104</strain>
    </source>
</reference>
<keyword evidence="4" id="KW-1185">Reference proteome</keyword>
<dbReference type="Gene3D" id="1.10.510.10">
    <property type="entry name" value="Transferase(Phosphotransferase) domain 1"/>
    <property type="match status" value="1"/>
</dbReference>
<gene>
    <name evidence="3" type="ORF">Glove_658g3</name>
</gene>
<accession>A0A397G8N7</accession>
<comment type="caution">
    <text evidence="3">The sequence shown here is derived from an EMBL/GenBank/DDBJ whole genome shotgun (WGS) entry which is preliminary data.</text>
</comment>
<dbReference type="PANTHER" id="PTHR44329">
    <property type="entry name" value="SERINE/THREONINE-PROTEIN KINASE TNNI3K-RELATED"/>
    <property type="match status" value="1"/>
</dbReference>
<dbReference type="PROSITE" id="PS50011">
    <property type="entry name" value="PROTEIN_KINASE_DOM"/>
    <property type="match status" value="1"/>
</dbReference>
<dbReference type="InterPro" id="IPR000719">
    <property type="entry name" value="Prot_kinase_dom"/>
</dbReference>
<protein>
    <recommendedName>
        <fullName evidence="2">Protein kinase domain-containing protein</fullName>
    </recommendedName>
</protein>
<dbReference type="PRINTS" id="PR00109">
    <property type="entry name" value="TYRKINASE"/>
</dbReference>
<organism evidence="3 4">
    <name type="scientific">Diversispora epigaea</name>
    <dbReference type="NCBI Taxonomy" id="1348612"/>
    <lineage>
        <taxon>Eukaryota</taxon>
        <taxon>Fungi</taxon>
        <taxon>Fungi incertae sedis</taxon>
        <taxon>Mucoromycota</taxon>
        <taxon>Glomeromycotina</taxon>
        <taxon>Glomeromycetes</taxon>
        <taxon>Diversisporales</taxon>
        <taxon>Diversisporaceae</taxon>
        <taxon>Diversispora</taxon>
    </lineage>
</organism>
<dbReference type="PANTHER" id="PTHR44329:SF6">
    <property type="entry name" value="RECEPTOR-INTERACTING SERINE_THREONINE-PROTEIN KINASE 1"/>
    <property type="match status" value="1"/>
</dbReference>
<dbReference type="InterPro" id="IPR001245">
    <property type="entry name" value="Ser-Thr/Tyr_kinase_cat_dom"/>
</dbReference>
<evidence type="ECO:0000313" key="3">
    <source>
        <dbReference type="EMBL" id="RHZ45736.1"/>
    </source>
</evidence>
<dbReference type="Proteomes" id="UP000266861">
    <property type="component" value="Unassembled WGS sequence"/>
</dbReference>
<proteinExistence type="predicted"/>
<evidence type="ECO:0000313" key="4">
    <source>
        <dbReference type="Proteomes" id="UP000266861"/>
    </source>
</evidence>
<name>A0A397G8N7_9GLOM</name>
<dbReference type="SUPFAM" id="SSF56112">
    <property type="entry name" value="Protein kinase-like (PK-like)"/>
    <property type="match status" value="1"/>
</dbReference>
<dbReference type="Pfam" id="PF07714">
    <property type="entry name" value="PK_Tyr_Ser-Thr"/>
    <property type="match status" value="1"/>
</dbReference>
<dbReference type="AlphaFoldDB" id="A0A397G8N7"/>
<dbReference type="EMBL" id="PQFF01000540">
    <property type="protein sequence ID" value="RHZ45736.1"/>
    <property type="molecule type" value="Genomic_DNA"/>
</dbReference>
<feature type="domain" description="Protein kinase" evidence="2">
    <location>
        <begin position="30"/>
        <end position="284"/>
    </location>
</feature>
<dbReference type="STRING" id="1348612.A0A397G8N7"/>